<gene>
    <name evidence="3" type="ordered locus">Dacet_1893</name>
</gene>
<name>D4H0Z4_DENA2</name>
<evidence type="ECO:0000259" key="1">
    <source>
        <dbReference type="Pfam" id="PF00534"/>
    </source>
</evidence>
<protein>
    <submittedName>
        <fullName evidence="3">Glycosyl transferase group 1</fullName>
    </submittedName>
</protein>
<dbReference type="FunCoup" id="D4H0Z4">
    <property type="interactions" value="68"/>
</dbReference>
<dbReference type="Pfam" id="PF00534">
    <property type="entry name" value="Glycos_transf_1"/>
    <property type="match status" value="1"/>
</dbReference>
<dbReference type="EMBL" id="CP001968">
    <property type="protein sequence ID" value="ADD68657.1"/>
    <property type="molecule type" value="Genomic_DNA"/>
</dbReference>
<dbReference type="GO" id="GO:0016757">
    <property type="term" value="F:glycosyltransferase activity"/>
    <property type="evidence" value="ECO:0007669"/>
    <property type="project" value="InterPro"/>
</dbReference>
<dbReference type="PANTHER" id="PTHR12526">
    <property type="entry name" value="GLYCOSYLTRANSFERASE"/>
    <property type="match status" value="1"/>
</dbReference>
<dbReference type="Gene3D" id="3.40.50.2000">
    <property type="entry name" value="Glycogen Phosphorylase B"/>
    <property type="match status" value="2"/>
</dbReference>
<proteinExistence type="predicted"/>
<dbReference type="AlphaFoldDB" id="D4H0Z4"/>
<evidence type="ECO:0000313" key="4">
    <source>
        <dbReference type="Proteomes" id="UP000002012"/>
    </source>
</evidence>
<dbReference type="PaxDb" id="522772-Dacet_1893"/>
<dbReference type="STRING" id="522772.Dacet_1893"/>
<dbReference type="Pfam" id="PF13439">
    <property type="entry name" value="Glyco_transf_4"/>
    <property type="match status" value="1"/>
</dbReference>
<dbReference type="CAZy" id="GT4">
    <property type="family name" value="Glycosyltransferase Family 4"/>
</dbReference>
<dbReference type="Proteomes" id="UP000002012">
    <property type="component" value="Chromosome"/>
</dbReference>
<dbReference type="InterPro" id="IPR001296">
    <property type="entry name" value="Glyco_trans_1"/>
</dbReference>
<dbReference type="eggNOG" id="COG0438">
    <property type="taxonomic scope" value="Bacteria"/>
</dbReference>
<reference evidence="3 4" key="1">
    <citation type="journal article" date="2010" name="Stand. Genomic Sci.">
        <title>Complete genome sequence of Denitrovibrio acetiphilus type strain (N2460).</title>
        <authorList>
            <person name="Kiss H."/>
            <person name="Lang E."/>
            <person name="Lapidus A."/>
            <person name="Copeland A."/>
            <person name="Nolan M."/>
            <person name="Glavina Del Rio T."/>
            <person name="Chen F."/>
            <person name="Lucas S."/>
            <person name="Tice H."/>
            <person name="Cheng J.F."/>
            <person name="Han C."/>
            <person name="Goodwin L."/>
            <person name="Pitluck S."/>
            <person name="Liolios K."/>
            <person name="Pati A."/>
            <person name="Ivanova N."/>
            <person name="Mavromatis K."/>
            <person name="Chen A."/>
            <person name="Palaniappan K."/>
            <person name="Land M."/>
            <person name="Hauser L."/>
            <person name="Chang Y.J."/>
            <person name="Jeffries C.D."/>
            <person name="Detter J.C."/>
            <person name="Brettin T."/>
            <person name="Spring S."/>
            <person name="Rohde M."/>
            <person name="Goker M."/>
            <person name="Woyke T."/>
            <person name="Bristow J."/>
            <person name="Eisen J.A."/>
            <person name="Markowitz V."/>
            <person name="Hugenholtz P."/>
            <person name="Kyrpides N.C."/>
            <person name="Klenk H.P."/>
        </authorList>
    </citation>
    <scope>NUCLEOTIDE SEQUENCE [LARGE SCALE GENOMIC DNA]</scope>
    <source>
        <strain evidence="4">DSM 12809 / NBRC 114555 / N2460</strain>
    </source>
</reference>
<accession>D4H0Z4</accession>
<keyword evidence="3" id="KW-0808">Transferase</keyword>
<dbReference type="CDD" id="cd03801">
    <property type="entry name" value="GT4_PimA-like"/>
    <property type="match status" value="1"/>
</dbReference>
<feature type="domain" description="Glycosyl transferase family 1" evidence="1">
    <location>
        <begin position="193"/>
        <end position="341"/>
    </location>
</feature>
<dbReference type="InterPro" id="IPR028098">
    <property type="entry name" value="Glyco_trans_4-like_N"/>
</dbReference>
<dbReference type="KEGG" id="dap:Dacet_1893"/>
<evidence type="ECO:0000313" key="3">
    <source>
        <dbReference type="EMBL" id="ADD68657.1"/>
    </source>
</evidence>
<dbReference type="RefSeq" id="WP_013011167.1">
    <property type="nucleotide sequence ID" value="NC_013943.1"/>
</dbReference>
<dbReference type="OrthoDB" id="433681at2"/>
<sequence length="371" mass="41792">MERVNVFVKYFHNKGGGERICFNFVNFLMDKGVDVHVICGEDKLKSKKYENILTVTGLLKPGRYLKYSSFHRRAVKLAKKLDGIHFSFDRVPGCHIYRNGSGLHSSYVKNTLSLMSKETAFKKRVKRALDPVNKHLINKERLTYAHPSLRKVILNSEFLKREVLSAFPDAEKLIDIIPNGVNKSKFTFTSEDPFRDKYNLEKGTVCIGFAANNFQRKGLDHLLNAMAVLPDHYVLLVAGGRRADSYMQTLDELGLRERVFFVGAVDDMQGFYGSCDVFCMPSLYDSFGNVVPESLICGTPVVVSAMAGSSEIIHNGENGYVVETLTPDVLSDALTKAYALGRKDYSKYVMSESEMYEGYLKTIEKVSCEEA</sequence>
<keyword evidence="4" id="KW-1185">Reference proteome</keyword>
<dbReference type="InParanoid" id="D4H0Z4"/>
<evidence type="ECO:0000259" key="2">
    <source>
        <dbReference type="Pfam" id="PF13439"/>
    </source>
</evidence>
<feature type="domain" description="Glycosyltransferase subfamily 4-like N-terminal" evidence="2">
    <location>
        <begin position="15"/>
        <end position="183"/>
    </location>
</feature>
<dbReference type="SUPFAM" id="SSF53756">
    <property type="entry name" value="UDP-Glycosyltransferase/glycogen phosphorylase"/>
    <property type="match status" value="1"/>
</dbReference>
<organism evidence="3 4">
    <name type="scientific">Denitrovibrio acetiphilus (strain DSM 12809 / NBRC 114555 / N2460)</name>
    <dbReference type="NCBI Taxonomy" id="522772"/>
    <lineage>
        <taxon>Bacteria</taxon>
        <taxon>Pseudomonadati</taxon>
        <taxon>Deferribacterota</taxon>
        <taxon>Deferribacteres</taxon>
        <taxon>Deferribacterales</taxon>
        <taxon>Geovibrionaceae</taxon>
        <taxon>Denitrovibrio</taxon>
    </lineage>
</organism>
<dbReference type="HOGENOM" id="CLU_009583_44_1_0"/>